<sequence>MPDLSPFFAPKSIAVIGASERDSSMGGLVLQNLQGSSFAGPIYAVNLKGYGQVFGVPCVRYLRAINDSIDLAIVCVPPAAIPRVLRQMGRLNIRAALILTGGLARQLNFSSQNNEKIARIAKELNIRLMGPNCLGILVPDHKLNASYSHLDALPGSAAYVGHSAALGAALLDWAGARGIGFSHFLTLGASADIRISDVVDHLATDRRVKAILIHLEQIRDANRLLTALRAASRSKKVLAIRTHNRGAVANGISDVYKVDAEFFSRAGVLQVDTIDGLFQGLEVLARSRPLYHRNLAIVSNGLGTAMLARQYLLKNQGELAPPPSAKLIQSQTWFHSETGGNPAVLPPQSSGEDYVACLKALETEPGLGAILVIHSPNRRSVSADLAPALLKYIKRSRRLVLTCFLGGLTTQSARQAFDSAGLLNFDSPTEGVNAYLTLSRHAHAQERLRETPSSDALEFAPDRDQAERVIAQARQDRRTYLTWPEARQLLRGYGFKLVGSTFDTDFERLLTRLTPRFFPAALRLVHQTYSYPFAYQNVPAARWRGAKIELADAAALRAASVELTREKNRRLPDSEILGWAVQPMRRKVDAIQFSLGITRDPTYGPLIFIGEGGSHADMLVDRQVALVPLNSALAKQLIQKTHGYQVLLERSEQLVDDMERLIQHLIGLSQMVIDNPRLMGVEVNLLLQNNSLPVVLGVAASIGDKVSPALNPYPAELEEHCVLKNGLAMLIRPIRGEDEPELKAFFGRFDAEALRLRFFYSRLKFEHLELATMSQIDYRREMVFVAEDQRGILGEMRLWLDINHNELEFAIMVAPEAQGTGLAGLLMDKTVRYGKSLKVSRLVADVLPENGAMLGLAKHFGFSVGSEDEIMKVTKSLD</sequence>
<dbReference type="Gene3D" id="3.40.630.30">
    <property type="match status" value="1"/>
</dbReference>
<dbReference type="InterPro" id="IPR051538">
    <property type="entry name" value="Acyl-CoA_Synth/Transferase"/>
</dbReference>
<keyword evidence="6" id="KW-1185">Reference proteome</keyword>
<dbReference type="Gene3D" id="3.30.1490.20">
    <property type="entry name" value="ATP-grasp fold, A domain"/>
    <property type="match status" value="1"/>
</dbReference>
<dbReference type="Gene3D" id="3.40.50.261">
    <property type="entry name" value="Succinyl-CoA synthetase domains"/>
    <property type="match status" value="2"/>
</dbReference>
<dbReference type="Pfam" id="PF13302">
    <property type="entry name" value="Acetyltransf_3"/>
    <property type="match status" value="1"/>
</dbReference>
<dbReference type="SMART" id="SM00881">
    <property type="entry name" value="CoA_binding"/>
    <property type="match status" value="1"/>
</dbReference>
<keyword evidence="1" id="KW-0436">Ligase</keyword>
<evidence type="ECO:0000313" key="5">
    <source>
        <dbReference type="EMBL" id="ATX76159.1"/>
    </source>
</evidence>
<dbReference type="InterPro" id="IPR003781">
    <property type="entry name" value="CoA-bd"/>
</dbReference>
<dbReference type="GO" id="GO:0005524">
    <property type="term" value="F:ATP binding"/>
    <property type="evidence" value="ECO:0007669"/>
    <property type="project" value="UniProtKB-KW"/>
</dbReference>
<name>A0A2K8KQ47_9GAMM</name>
<dbReference type="GO" id="GO:0016747">
    <property type="term" value="F:acyltransferase activity, transferring groups other than amino-acyl groups"/>
    <property type="evidence" value="ECO:0007669"/>
    <property type="project" value="InterPro"/>
</dbReference>
<evidence type="ECO:0000313" key="6">
    <source>
        <dbReference type="Proteomes" id="UP000229757"/>
    </source>
</evidence>
<accession>A0A2K8KQ47</accession>
<organism evidence="5 6">
    <name type="scientific">Reinekea forsetii</name>
    <dbReference type="NCBI Taxonomy" id="1336806"/>
    <lineage>
        <taxon>Bacteria</taxon>
        <taxon>Pseudomonadati</taxon>
        <taxon>Pseudomonadota</taxon>
        <taxon>Gammaproteobacteria</taxon>
        <taxon>Oceanospirillales</taxon>
        <taxon>Saccharospirillaceae</taxon>
        <taxon>Reinekea</taxon>
    </lineage>
</organism>
<dbReference type="InterPro" id="IPR032875">
    <property type="entry name" value="Succ_CoA_lig_flav_dom"/>
</dbReference>
<evidence type="ECO:0000259" key="4">
    <source>
        <dbReference type="PROSITE" id="PS51186"/>
    </source>
</evidence>
<keyword evidence="2" id="KW-0547">Nucleotide-binding</keyword>
<evidence type="ECO:0000256" key="1">
    <source>
        <dbReference type="ARBA" id="ARBA00022598"/>
    </source>
</evidence>
<gene>
    <name evidence="5" type="ORF">REIFOR_01002</name>
</gene>
<proteinExistence type="predicted"/>
<reference evidence="5 6" key="1">
    <citation type="journal article" date="2017" name="Environ. Microbiol.">
        <title>Genomic and physiological analyses of 'Reinekea forsetii' reveal a versatile opportunistic lifestyle during spring algae blooms.</title>
        <authorList>
            <person name="Avci B."/>
            <person name="Hahnke R.L."/>
            <person name="Chafee M."/>
            <person name="Fischer T."/>
            <person name="Gruber-Vodicka H."/>
            <person name="Tegetmeyer H.E."/>
            <person name="Harder J."/>
            <person name="Fuchs B.M."/>
            <person name="Amann R.I."/>
            <person name="Teeling H."/>
        </authorList>
    </citation>
    <scope>NUCLEOTIDE SEQUENCE [LARGE SCALE GENOMIC DNA]</scope>
    <source>
        <strain evidence="5 6">Hel1_31_D35</strain>
    </source>
</reference>
<protein>
    <submittedName>
        <fullName evidence="5">Acyl-CoA synthetase (NDP forming)</fullName>
    </submittedName>
</protein>
<dbReference type="SUPFAM" id="SSF56059">
    <property type="entry name" value="Glutathione synthetase ATP-binding domain-like"/>
    <property type="match status" value="1"/>
</dbReference>
<dbReference type="Gene3D" id="3.40.50.720">
    <property type="entry name" value="NAD(P)-binding Rossmann-like Domain"/>
    <property type="match status" value="1"/>
</dbReference>
<dbReference type="InterPro" id="IPR000182">
    <property type="entry name" value="GNAT_dom"/>
</dbReference>
<dbReference type="Pfam" id="PF13380">
    <property type="entry name" value="CoA_binding_2"/>
    <property type="match status" value="1"/>
</dbReference>
<evidence type="ECO:0000256" key="3">
    <source>
        <dbReference type="ARBA" id="ARBA00022840"/>
    </source>
</evidence>
<dbReference type="SUPFAM" id="SSF51735">
    <property type="entry name" value="NAD(P)-binding Rossmann-fold domains"/>
    <property type="match status" value="1"/>
</dbReference>
<dbReference type="CDD" id="cd04301">
    <property type="entry name" value="NAT_SF"/>
    <property type="match status" value="1"/>
</dbReference>
<dbReference type="InterPro" id="IPR016102">
    <property type="entry name" value="Succinyl-CoA_synth-like"/>
</dbReference>
<feature type="domain" description="N-acetyltransferase" evidence="4">
    <location>
        <begin position="729"/>
        <end position="878"/>
    </location>
</feature>
<dbReference type="SUPFAM" id="SSF55729">
    <property type="entry name" value="Acyl-CoA N-acyltransferases (Nat)"/>
    <property type="match status" value="1"/>
</dbReference>
<dbReference type="InterPro" id="IPR013815">
    <property type="entry name" value="ATP_grasp_subdomain_1"/>
</dbReference>
<keyword evidence="3" id="KW-0067">ATP-binding</keyword>
<dbReference type="PANTHER" id="PTHR43334:SF1">
    <property type="entry name" value="3-HYDROXYPROPIONATE--COA LIGASE [ADP-FORMING]"/>
    <property type="match status" value="1"/>
</dbReference>
<dbReference type="InterPro" id="IPR016181">
    <property type="entry name" value="Acyl_CoA_acyltransferase"/>
</dbReference>
<dbReference type="Proteomes" id="UP000229757">
    <property type="component" value="Chromosome"/>
</dbReference>
<dbReference type="EMBL" id="CP011797">
    <property type="protein sequence ID" value="ATX76159.1"/>
    <property type="molecule type" value="Genomic_DNA"/>
</dbReference>
<dbReference type="Gene3D" id="3.30.470.20">
    <property type="entry name" value="ATP-grasp fold, B domain"/>
    <property type="match status" value="1"/>
</dbReference>
<dbReference type="Pfam" id="PF13549">
    <property type="entry name" value="ATP-grasp_5"/>
    <property type="match status" value="1"/>
</dbReference>
<evidence type="ECO:0000256" key="2">
    <source>
        <dbReference type="ARBA" id="ARBA00022741"/>
    </source>
</evidence>
<dbReference type="Pfam" id="PF13607">
    <property type="entry name" value="Succ_CoA_lig"/>
    <property type="match status" value="1"/>
</dbReference>
<dbReference type="InterPro" id="IPR036291">
    <property type="entry name" value="NAD(P)-bd_dom_sf"/>
</dbReference>
<dbReference type="PROSITE" id="PS51186">
    <property type="entry name" value="GNAT"/>
    <property type="match status" value="1"/>
</dbReference>
<dbReference type="PANTHER" id="PTHR43334">
    <property type="entry name" value="ACETATE--COA LIGASE [ADP-FORMING]"/>
    <property type="match status" value="1"/>
</dbReference>
<dbReference type="RefSeq" id="WP_100256520.1">
    <property type="nucleotide sequence ID" value="NZ_CP011797.1"/>
</dbReference>
<dbReference type="AlphaFoldDB" id="A0A2K8KQ47"/>
<dbReference type="GO" id="GO:0016874">
    <property type="term" value="F:ligase activity"/>
    <property type="evidence" value="ECO:0007669"/>
    <property type="project" value="UniProtKB-KW"/>
</dbReference>
<dbReference type="SUPFAM" id="SSF52210">
    <property type="entry name" value="Succinyl-CoA synthetase domains"/>
    <property type="match status" value="2"/>
</dbReference>
<dbReference type="OrthoDB" id="9807426at2"/>
<dbReference type="KEGG" id="rfo:REIFOR_01002"/>